<dbReference type="GO" id="GO:0004674">
    <property type="term" value="F:protein serine/threonine kinase activity"/>
    <property type="evidence" value="ECO:0007669"/>
    <property type="project" value="UniProtKB-KW"/>
</dbReference>
<dbReference type="InterPro" id="IPR011009">
    <property type="entry name" value="Kinase-like_dom_sf"/>
</dbReference>
<dbReference type="CDD" id="cd14014">
    <property type="entry name" value="STKc_PknB_like"/>
    <property type="match status" value="1"/>
</dbReference>
<keyword evidence="3" id="KW-0808">Transferase</keyword>
<dbReference type="PROSITE" id="PS00108">
    <property type="entry name" value="PROTEIN_KINASE_ST"/>
    <property type="match status" value="1"/>
</dbReference>
<dbReference type="Gene3D" id="3.30.200.20">
    <property type="entry name" value="Phosphorylase Kinase, domain 1"/>
    <property type="match status" value="1"/>
</dbReference>
<gene>
    <name evidence="8" type="ORF">TR74_18320</name>
</gene>
<dbReference type="PANTHER" id="PTHR43289:SF6">
    <property type="entry name" value="SERINE_THREONINE-PROTEIN KINASE NEKL-3"/>
    <property type="match status" value="1"/>
</dbReference>
<dbReference type="Gene3D" id="1.10.510.10">
    <property type="entry name" value="Transferase(Phosphotransferase) domain 1"/>
    <property type="match status" value="1"/>
</dbReference>
<keyword evidence="6" id="KW-0067">ATP-binding</keyword>
<evidence type="ECO:0000256" key="4">
    <source>
        <dbReference type="ARBA" id="ARBA00022741"/>
    </source>
</evidence>
<comment type="caution">
    <text evidence="8">The sequence shown here is derived from an EMBL/GenBank/DDBJ whole genome shotgun (WGS) entry which is preliminary data.</text>
</comment>
<dbReference type="RefSeq" id="WP_158013599.1">
    <property type="nucleotide sequence ID" value="NZ_JYIK01001047.1"/>
</dbReference>
<dbReference type="EMBL" id="JYIK01001047">
    <property type="protein sequence ID" value="KWX07600.1"/>
    <property type="molecule type" value="Genomic_DNA"/>
</dbReference>
<dbReference type="GO" id="GO:0005524">
    <property type="term" value="F:ATP binding"/>
    <property type="evidence" value="ECO:0007669"/>
    <property type="project" value="UniProtKB-KW"/>
</dbReference>
<dbReference type="InterPro" id="IPR000719">
    <property type="entry name" value="Prot_kinase_dom"/>
</dbReference>
<dbReference type="InterPro" id="IPR008271">
    <property type="entry name" value="Ser/Thr_kinase_AS"/>
</dbReference>
<dbReference type="Pfam" id="PF00069">
    <property type="entry name" value="Pkinase"/>
    <property type="match status" value="1"/>
</dbReference>
<evidence type="ECO:0000259" key="7">
    <source>
        <dbReference type="PROSITE" id="PS50011"/>
    </source>
</evidence>
<feature type="non-terminal residue" evidence="8">
    <location>
        <position position="259"/>
    </location>
</feature>
<keyword evidence="5 8" id="KW-0418">Kinase</keyword>
<dbReference type="PROSITE" id="PS50011">
    <property type="entry name" value="PROTEIN_KINASE_DOM"/>
    <property type="match status" value="1"/>
</dbReference>
<accession>A0A132NC40</accession>
<evidence type="ECO:0000313" key="9">
    <source>
        <dbReference type="Proteomes" id="UP000070598"/>
    </source>
</evidence>
<feature type="domain" description="Protein kinase" evidence="7">
    <location>
        <begin position="9"/>
        <end position="259"/>
    </location>
</feature>
<organism evidence="8 9">
    <name type="scientific">Carbonactinospora thermoautotrophica</name>
    <dbReference type="NCBI Taxonomy" id="1469144"/>
    <lineage>
        <taxon>Bacteria</taxon>
        <taxon>Bacillati</taxon>
        <taxon>Actinomycetota</taxon>
        <taxon>Actinomycetes</taxon>
        <taxon>Kitasatosporales</taxon>
        <taxon>Carbonactinosporaceae</taxon>
        <taxon>Carbonactinospora</taxon>
    </lineage>
</organism>
<evidence type="ECO:0000256" key="5">
    <source>
        <dbReference type="ARBA" id="ARBA00022777"/>
    </source>
</evidence>
<evidence type="ECO:0000313" key="8">
    <source>
        <dbReference type="EMBL" id="KWX07600.1"/>
    </source>
</evidence>
<dbReference type="Proteomes" id="UP000070598">
    <property type="component" value="Unassembled WGS sequence"/>
</dbReference>
<proteinExistence type="predicted"/>
<keyword evidence="2 8" id="KW-0723">Serine/threonine-protein kinase</keyword>
<dbReference type="PANTHER" id="PTHR43289">
    <property type="entry name" value="MITOGEN-ACTIVATED PROTEIN KINASE KINASE KINASE 20-RELATED"/>
    <property type="match status" value="1"/>
</dbReference>
<dbReference type="EC" id="2.7.11.1" evidence="1"/>
<sequence>MGEVFAGRYELVDPLGHGGAGAVWRVWDRKRREYVAAKILQQRDATALLRFVREQALRFEHPHILAPIGWAAEDDKVLFTMGLVRGGSVADLIRAHGPLPLSFTAILLDQLFQALDVVHRAGFVHRDIKPANLLLEATGTGRPHLRLSDFGIAVARDEPRLTDLRFIVGTPGYLSPERLLGADPEPTQDLFSAGVVACQMLTGQQPPRDLADQLSADPGWAALAGFPEPIRAVVARLLAYRPEDRYATAAEARTALKVV</sequence>
<evidence type="ECO:0000256" key="2">
    <source>
        <dbReference type="ARBA" id="ARBA00022527"/>
    </source>
</evidence>
<protein>
    <recommendedName>
        <fullName evidence="1">non-specific serine/threonine protein kinase</fullName>
        <ecNumber evidence="1">2.7.11.1</ecNumber>
    </recommendedName>
</protein>
<evidence type="ECO:0000256" key="6">
    <source>
        <dbReference type="ARBA" id="ARBA00022840"/>
    </source>
</evidence>
<dbReference type="SMART" id="SM00220">
    <property type="entry name" value="S_TKc"/>
    <property type="match status" value="1"/>
</dbReference>
<name>A0A132NC40_9ACTN</name>
<evidence type="ECO:0000256" key="3">
    <source>
        <dbReference type="ARBA" id="ARBA00022679"/>
    </source>
</evidence>
<evidence type="ECO:0000256" key="1">
    <source>
        <dbReference type="ARBA" id="ARBA00012513"/>
    </source>
</evidence>
<reference evidence="9" key="1">
    <citation type="submission" date="2015-02" db="EMBL/GenBank/DDBJ databases">
        <title>Physiological reanalysis, assessment of diazotrophy, and genome sequences of multiple isolates of Streptomyces thermoautotrophicus.</title>
        <authorList>
            <person name="MacKellar D.C."/>
            <person name="Lieber L."/>
            <person name="Norman J."/>
            <person name="Bolger A."/>
            <person name="Tobin C."/>
            <person name="Murray J.W."/>
            <person name="Friesen M."/>
            <person name="Prell J."/>
        </authorList>
    </citation>
    <scope>NUCLEOTIDE SEQUENCE [LARGE SCALE GENOMIC DNA]</scope>
    <source>
        <strain evidence="9">UBT1</strain>
    </source>
</reference>
<dbReference type="AlphaFoldDB" id="A0A132NC40"/>
<dbReference type="SUPFAM" id="SSF56112">
    <property type="entry name" value="Protein kinase-like (PK-like)"/>
    <property type="match status" value="1"/>
</dbReference>
<keyword evidence="4" id="KW-0547">Nucleotide-binding</keyword>